<evidence type="ECO:0000256" key="3">
    <source>
        <dbReference type="ARBA" id="ARBA00012054"/>
    </source>
</evidence>
<evidence type="ECO:0000256" key="2">
    <source>
        <dbReference type="ARBA" id="ARBA00008420"/>
    </source>
</evidence>
<reference evidence="10" key="1">
    <citation type="journal article" date="2021" name="Cell">
        <title>Tracing the genetic footprints of vertebrate landing in non-teleost ray-finned fishes.</title>
        <authorList>
            <person name="Bi X."/>
            <person name="Wang K."/>
            <person name="Yang L."/>
            <person name="Pan H."/>
            <person name="Jiang H."/>
            <person name="Wei Q."/>
            <person name="Fang M."/>
            <person name="Yu H."/>
            <person name="Zhu C."/>
            <person name="Cai Y."/>
            <person name="He Y."/>
            <person name="Gan X."/>
            <person name="Zeng H."/>
            <person name="Yu D."/>
            <person name="Zhu Y."/>
            <person name="Jiang H."/>
            <person name="Qiu Q."/>
            <person name="Yang H."/>
            <person name="Zhang Y.E."/>
            <person name="Wang W."/>
            <person name="Zhu M."/>
            <person name="He S."/>
            <person name="Zhang G."/>
        </authorList>
    </citation>
    <scope>NUCLEOTIDE SEQUENCE</scope>
    <source>
        <strain evidence="10">Pddl_001</strain>
    </source>
</reference>
<comment type="pathway">
    <text evidence="1">Carbohydrate acid metabolism; D-gluconate degradation.</text>
</comment>
<sequence>MGSEILDSITDEKFPSKDMLFVFLHGTIELITKRLAARKGHYMAENLIQSQFDALEPPAEPENFITVEIAKSTTEIMAEIENALCNHGNCLS</sequence>
<dbReference type="SUPFAM" id="SSF52540">
    <property type="entry name" value="P-loop containing nucleoside triphosphate hydrolases"/>
    <property type="match status" value="1"/>
</dbReference>
<comment type="catalytic activity">
    <reaction evidence="9">
        <text>D-gluconate + ATP = 6-phospho-D-gluconate + ADP + H(+)</text>
        <dbReference type="Rhea" id="RHEA:19433"/>
        <dbReference type="ChEBI" id="CHEBI:15378"/>
        <dbReference type="ChEBI" id="CHEBI:18391"/>
        <dbReference type="ChEBI" id="CHEBI:30616"/>
        <dbReference type="ChEBI" id="CHEBI:58759"/>
        <dbReference type="ChEBI" id="CHEBI:456216"/>
        <dbReference type="EC" id="2.7.1.12"/>
    </reaction>
</comment>
<evidence type="ECO:0000256" key="1">
    <source>
        <dbReference type="ARBA" id="ARBA00004875"/>
    </source>
</evidence>
<dbReference type="PANTHER" id="PTHR43442:SF3">
    <property type="entry name" value="GLUCONOKINASE-RELATED"/>
    <property type="match status" value="1"/>
</dbReference>
<dbReference type="InterPro" id="IPR006001">
    <property type="entry name" value="Therm_gnt_kin"/>
</dbReference>
<evidence type="ECO:0000256" key="8">
    <source>
        <dbReference type="ARBA" id="ARBA00029835"/>
    </source>
</evidence>
<dbReference type="EMBL" id="JAAWVQ010000963">
    <property type="protein sequence ID" value="MBN3270458.1"/>
    <property type="molecule type" value="Genomic_DNA"/>
</dbReference>
<evidence type="ECO:0000256" key="4">
    <source>
        <dbReference type="ARBA" id="ARBA00022679"/>
    </source>
</evidence>
<dbReference type="Proteomes" id="UP001166093">
    <property type="component" value="Unassembled WGS sequence"/>
</dbReference>
<keyword evidence="6" id="KW-0418">Kinase</keyword>
<keyword evidence="7" id="KW-0067">ATP-binding</keyword>
<proteinExistence type="inferred from homology"/>
<gene>
    <name evidence="10" type="primary">Idnk</name>
    <name evidence="10" type="ORF">GTO93_0003012</name>
</gene>
<evidence type="ECO:0000256" key="5">
    <source>
        <dbReference type="ARBA" id="ARBA00022741"/>
    </source>
</evidence>
<feature type="non-terminal residue" evidence="10">
    <location>
        <position position="1"/>
    </location>
</feature>
<feature type="non-terminal residue" evidence="10">
    <location>
        <position position="92"/>
    </location>
</feature>
<accession>A0ABS2X8D4</accession>
<protein>
    <recommendedName>
        <fullName evidence="3">gluconokinase</fullName>
        <ecNumber evidence="3">2.7.1.12</ecNumber>
    </recommendedName>
    <alternativeName>
        <fullName evidence="8">Gluconate kinase</fullName>
    </alternativeName>
</protein>
<comment type="caution">
    <text evidence="10">The sequence shown here is derived from an EMBL/GenBank/DDBJ whole genome shotgun (WGS) entry which is preliminary data.</text>
</comment>
<evidence type="ECO:0000256" key="7">
    <source>
        <dbReference type="ARBA" id="ARBA00022840"/>
    </source>
</evidence>
<dbReference type="InterPro" id="IPR027417">
    <property type="entry name" value="P-loop_NTPase"/>
</dbReference>
<comment type="similarity">
    <text evidence="2">Belongs to the gluconokinase GntK/GntV family.</text>
</comment>
<dbReference type="EC" id="2.7.1.12" evidence="3"/>
<evidence type="ECO:0000256" key="6">
    <source>
        <dbReference type="ARBA" id="ARBA00022777"/>
    </source>
</evidence>
<dbReference type="PANTHER" id="PTHR43442">
    <property type="entry name" value="GLUCONOKINASE-RELATED"/>
    <property type="match status" value="1"/>
</dbReference>
<keyword evidence="5" id="KW-0547">Nucleotide-binding</keyword>
<keyword evidence="11" id="KW-1185">Reference proteome</keyword>
<name>A0ABS2X8D4_POLSP</name>
<evidence type="ECO:0000256" key="9">
    <source>
        <dbReference type="ARBA" id="ARBA00048090"/>
    </source>
</evidence>
<evidence type="ECO:0000313" key="11">
    <source>
        <dbReference type="Proteomes" id="UP001166093"/>
    </source>
</evidence>
<organism evidence="10 11">
    <name type="scientific">Polyodon spathula</name>
    <name type="common">North American paddlefish</name>
    <name type="synonym">Squalus spathula</name>
    <dbReference type="NCBI Taxonomy" id="7913"/>
    <lineage>
        <taxon>Eukaryota</taxon>
        <taxon>Metazoa</taxon>
        <taxon>Chordata</taxon>
        <taxon>Craniata</taxon>
        <taxon>Vertebrata</taxon>
        <taxon>Euteleostomi</taxon>
        <taxon>Actinopterygii</taxon>
        <taxon>Chondrostei</taxon>
        <taxon>Acipenseriformes</taxon>
        <taxon>Polyodontidae</taxon>
        <taxon>Polyodon</taxon>
    </lineage>
</organism>
<dbReference type="Gene3D" id="3.40.50.300">
    <property type="entry name" value="P-loop containing nucleotide triphosphate hydrolases"/>
    <property type="match status" value="1"/>
</dbReference>
<keyword evidence="4" id="KW-0808">Transferase</keyword>
<evidence type="ECO:0000313" key="10">
    <source>
        <dbReference type="EMBL" id="MBN3270458.1"/>
    </source>
</evidence>